<dbReference type="EMBL" id="SPHZ02000005">
    <property type="protein sequence ID" value="KAF0916611.1"/>
    <property type="molecule type" value="Genomic_DNA"/>
</dbReference>
<sequence length="71" mass="8302">MADCQAIGDVRMHKAGSEQKAWPTQILLHWKDGPTKENRKLIPAKMIRFICWTYKEVHLRDMSPSYCTNPE</sequence>
<name>A0A6G1DW39_9ORYZ</name>
<dbReference type="AlphaFoldDB" id="A0A6G1DW39"/>
<accession>A0A6G1DW39</accession>
<comment type="caution">
    <text evidence="1">The sequence shown here is derived from an EMBL/GenBank/DDBJ whole genome shotgun (WGS) entry which is preliminary data.</text>
</comment>
<gene>
    <name evidence="1" type="ORF">E2562_007895</name>
</gene>
<keyword evidence="2" id="KW-1185">Reference proteome</keyword>
<feature type="non-terminal residue" evidence="1">
    <location>
        <position position="71"/>
    </location>
</feature>
<organism evidence="1 2">
    <name type="scientific">Oryza meyeriana var. granulata</name>
    <dbReference type="NCBI Taxonomy" id="110450"/>
    <lineage>
        <taxon>Eukaryota</taxon>
        <taxon>Viridiplantae</taxon>
        <taxon>Streptophyta</taxon>
        <taxon>Embryophyta</taxon>
        <taxon>Tracheophyta</taxon>
        <taxon>Spermatophyta</taxon>
        <taxon>Magnoliopsida</taxon>
        <taxon>Liliopsida</taxon>
        <taxon>Poales</taxon>
        <taxon>Poaceae</taxon>
        <taxon>BOP clade</taxon>
        <taxon>Oryzoideae</taxon>
        <taxon>Oryzeae</taxon>
        <taxon>Oryzinae</taxon>
        <taxon>Oryza</taxon>
        <taxon>Oryza meyeriana</taxon>
    </lineage>
</organism>
<proteinExistence type="predicted"/>
<dbReference type="Proteomes" id="UP000479710">
    <property type="component" value="Unassembled WGS sequence"/>
</dbReference>
<evidence type="ECO:0000313" key="1">
    <source>
        <dbReference type="EMBL" id="KAF0916611.1"/>
    </source>
</evidence>
<protein>
    <submittedName>
        <fullName evidence="1">Uncharacterized protein</fullName>
    </submittedName>
</protein>
<evidence type="ECO:0000313" key="2">
    <source>
        <dbReference type="Proteomes" id="UP000479710"/>
    </source>
</evidence>
<reference evidence="1 2" key="1">
    <citation type="submission" date="2019-11" db="EMBL/GenBank/DDBJ databases">
        <title>Whole genome sequence of Oryza granulata.</title>
        <authorList>
            <person name="Li W."/>
        </authorList>
    </citation>
    <scope>NUCLEOTIDE SEQUENCE [LARGE SCALE GENOMIC DNA]</scope>
    <source>
        <strain evidence="2">cv. Menghai</strain>
        <tissue evidence="1">Leaf</tissue>
    </source>
</reference>